<dbReference type="PANTHER" id="PTHR15135">
    <property type="entry name" value="STAC"/>
    <property type="match status" value="1"/>
</dbReference>
<keyword evidence="6" id="KW-0479">Metal-binding</keyword>
<dbReference type="InterPro" id="IPR059031">
    <property type="entry name" value="SH3_20"/>
</dbReference>
<dbReference type="GO" id="GO:0005886">
    <property type="term" value="C:plasma membrane"/>
    <property type="evidence" value="ECO:0007669"/>
    <property type="project" value="UniProtKB-SubCell"/>
</dbReference>
<dbReference type="WBParaSite" id="PSAMB.scaffold2736size21566.g18979.t1">
    <property type="protein sequence ID" value="PSAMB.scaffold2736size21566.g18979.t1"/>
    <property type="gene ID" value="PSAMB.scaffold2736size21566.g18979"/>
</dbReference>
<evidence type="ECO:0000256" key="1">
    <source>
        <dbReference type="ARBA" id="ARBA00004236"/>
    </source>
</evidence>
<dbReference type="InterPro" id="IPR039688">
    <property type="entry name" value="STAC1/2/3"/>
</dbReference>
<proteinExistence type="predicted"/>
<sequence length="395" mass="43076">MSGKDLPPAPSPSRTKWKTAYRVVQSFNRFKQGLGSTGAVNASSVQQHDETRAGSKRGKSKEPTPEPIDNVDPVYLAIKQATGKYGPPKRRPSMVESDHTPSPTNNLSQVSLQDSGYAGDNGSTRGAPIRALHHGHQLGSTPLLKTQHSVEEQYPPDEPIGNSSSRSKRPPRLDKSMKSLSLDCPETSNPLSFSVGRKMGRLNNGVGVVKKTSVGPRPLQQQLALPSRALRKNSSIDTSADDLDPRSSTSCSPCPSPMQAGSTNSLPAGSVYTVFVVTHEYRPQRLPEEFEMVLGQRMIVVDTGDPDWYYGFKQGDRTETLISFPATCVAGLAPNESVMKLVQNVSLSDGRKTLRLYRDQPASFASPPSPTRSTRPSCFRRISQLLYASTRVTRK</sequence>
<evidence type="ECO:0000256" key="3">
    <source>
        <dbReference type="ARBA" id="ARBA00022475"/>
    </source>
</evidence>
<feature type="region of interest" description="Disordered" evidence="8">
    <location>
        <begin position="146"/>
        <end position="186"/>
    </location>
</feature>
<feature type="region of interest" description="Disordered" evidence="8">
    <location>
        <begin position="208"/>
        <end position="262"/>
    </location>
</feature>
<keyword evidence="6" id="KW-0863">Zinc-finger</keyword>
<dbReference type="GO" id="GO:0005737">
    <property type="term" value="C:cytoplasm"/>
    <property type="evidence" value="ECO:0007669"/>
    <property type="project" value="UniProtKB-SubCell"/>
</dbReference>
<evidence type="ECO:0000256" key="7">
    <source>
        <dbReference type="ARBA" id="ARBA00023136"/>
    </source>
</evidence>
<dbReference type="GO" id="GO:1903078">
    <property type="term" value="P:positive regulation of protein localization to plasma membrane"/>
    <property type="evidence" value="ECO:0007669"/>
    <property type="project" value="TreeGrafter"/>
</dbReference>
<protein>
    <submittedName>
        <fullName evidence="11">SH3 domain-containing protein</fullName>
    </submittedName>
</protein>
<dbReference type="Proteomes" id="UP000887566">
    <property type="component" value="Unplaced"/>
</dbReference>
<keyword evidence="3" id="KW-1003">Cell membrane</keyword>
<keyword evidence="10" id="KW-1185">Reference proteome</keyword>
<evidence type="ECO:0000259" key="9">
    <source>
        <dbReference type="Pfam" id="PF26085"/>
    </source>
</evidence>
<comment type="subcellular location">
    <subcellularLocation>
        <location evidence="1">Cell membrane</location>
    </subcellularLocation>
    <subcellularLocation>
        <location evidence="2">Cytoplasm</location>
    </subcellularLocation>
</comment>
<evidence type="ECO:0000313" key="10">
    <source>
        <dbReference type="Proteomes" id="UP000887566"/>
    </source>
</evidence>
<accession>A0A914VXX1</accession>
<dbReference type="GO" id="GO:0008270">
    <property type="term" value="F:zinc ion binding"/>
    <property type="evidence" value="ECO:0007669"/>
    <property type="project" value="UniProtKB-KW"/>
</dbReference>
<organism evidence="10 11">
    <name type="scientific">Plectus sambesii</name>
    <dbReference type="NCBI Taxonomy" id="2011161"/>
    <lineage>
        <taxon>Eukaryota</taxon>
        <taxon>Metazoa</taxon>
        <taxon>Ecdysozoa</taxon>
        <taxon>Nematoda</taxon>
        <taxon>Chromadorea</taxon>
        <taxon>Plectida</taxon>
        <taxon>Plectina</taxon>
        <taxon>Plectoidea</taxon>
        <taxon>Plectidae</taxon>
        <taxon>Plectus</taxon>
    </lineage>
</organism>
<keyword evidence="4" id="KW-0963">Cytoplasm</keyword>
<dbReference type="GO" id="GO:0003009">
    <property type="term" value="P:skeletal muscle contraction"/>
    <property type="evidence" value="ECO:0007669"/>
    <property type="project" value="TreeGrafter"/>
</dbReference>
<feature type="compositionally biased region" description="Polar residues" evidence="8">
    <location>
        <begin position="100"/>
        <end position="114"/>
    </location>
</feature>
<evidence type="ECO:0000256" key="4">
    <source>
        <dbReference type="ARBA" id="ARBA00022490"/>
    </source>
</evidence>
<name>A0A914VXX1_9BILA</name>
<evidence type="ECO:0000256" key="2">
    <source>
        <dbReference type="ARBA" id="ARBA00004496"/>
    </source>
</evidence>
<evidence type="ECO:0000256" key="5">
    <source>
        <dbReference type="ARBA" id="ARBA00022737"/>
    </source>
</evidence>
<keyword evidence="5" id="KW-0677">Repeat</keyword>
<dbReference type="PANTHER" id="PTHR15135:SF7">
    <property type="entry name" value="STAC-LIKE, ISOFORM J"/>
    <property type="match status" value="1"/>
</dbReference>
<reference evidence="11" key="1">
    <citation type="submission" date="2022-11" db="UniProtKB">
        <authorList>
            <consortium name="WormBaseParasite"/>
        </authorList>
    </citation>
    <scope>IDENTIFICATION</scope>
</reference>
<evidence type="ECO:0000256" key="6">
    <source>
        <dbReference type="ARBA" id="ARBA00022771"/>
    </source>
</evidence>
<dbReference type="AlphaFoldDB" id="A0A914VXX1"/>
<keyword evidence="7" id="KW-0472">Membrane</keyword>
<dbReference type="SUPFAM" id="SSF50044">
    <property type="entry name" value="SH3-domain"/>
    <property type="match status" value="1"/>
</dbReference>
<keyword evidence="6" id="KW-0862">Zinc</keyword>
<evidence type="ECO:0000256" key="8">
    <source>
        <dbReference type="SAM" id="MobiDB-lite"/>
    </source>
</evidence>
<dbReference type="InterPro" id="IPR036028">
    <property type="entry name" value="SH3-like_dom_sf"/>
</dbReference>
<feature type="domain" description="STAC3-related SH3" evidence="9">
    <location>
        <begin position="334"/>
        <end position="360"/>
    </location>
</feature>
<dbReference type="Pfam" id="PF26085">
    <property type="entry name" value="SH3_20"/>
    <property type="match status" value="1"/>
</dbReference>
<feature type="region of interest" description="Disordered" evidence="8">
    <location>
        <begin position="31"/>
        <end position="128"/>
    </location>
</feature>
<evidence type="ECO:0000313" key="11">
    <source>
        <dbReference type="WBParaSite" id="PSAMB.scaffold2736size21566.g18979.t1"/>
    </source>
</evidence>